<feature type="non-terminal residue" evidence="1">
    <location>
        <position position="1"/>
    </location>
</feature>
<dbReference type="AlphaFoldDB" id="A0A5J4RME6"/>
<reference evidence="1 2" key="1">
    <citation type="submission" date="2019-03" db="EMBL/GenBank/DDBJ databases">
        <title>Single cell metagenomics reveals metabolic interactions within the superorganism composed of flagellate Streblomastix strix and complex community of Bacteroidetes bacteria on its surface.</title>
        <authorList>
            <person name="Treitli S.C."/>
            <person name="Kolisko M."/>
            <person name="Husnik F."/>
            <person name="Keeling P."/>
            <person name="Hampl V."/>
        </authorList>
    </citation>
    <scope>NUCLEOTIDE SEQUENCE [LARGE SCALE GENOMIC DNA]</scope>
    <source>
        <strain evidence="1">ST1C</strain>
    </source>
</reference>
<evidence type="ECO:0000313" key="1">
    <source>
        <dbReference type="EMBL" id="KAA6334293.1"/>
    </source>
</evidence>
<comment type="caution">
    <text evidence="1">The sequence shown here is derived from an EMBL/GenBank/DDBJ whole genome shotgun (WGS) entry which is preliminary data.</text>
</comment>
<name>A0A5J4RME6_9EUKA</name>
<dbReference type="Proteomes" id="UP000324800">
    <property type="component" value="Unassembled WGS sequence"/>
</dbReference>
<dbReference type="EMBL" id="SNRW01042007">
    <property type="protein sequence ID" value="KAA6334293.1"/>
    <property type="molecule type" value="Genomic_DNA"/>
</dbReference>
<proteinExistence type="predicted"/>
<protein>
    <submittedName>
        <fullName evidence="1">Uncharacterized protein</fullName>
    </submittedName>
</protein>
<organism evidence="1 2">
    <name type="scientific">Streblomastix strix</name>
    <dbReference type="NCBI Taxonomy" id="222440"/>
    <lineage>
        <taxon>Eukaryota</taxon>
        <taxon>Metamonada</taxon>
        <taxon>Preaxostyla</taxon>
        <taxon>Oxymonadida</taxon>
        <taxon>Streblomastigidae</taxon>
        <taxon>Streblomastix</taxon>
    </lineage>
</organism>
<accession>A0A5J4RME6</accession>
<sequence>AAPEIASETGYEISAAVSINNEQGSPAKIPPIILPDTISGRFGHGIVIKSAAIETPQIKKVVKQKILSFFRRQPRIIIGRIAAPTTAATVSIEDTIPPVVSEK</sequence>
<gene>
    <name evidence="1" type="ORF">EZS28_053080</name>
</gene>
<evidence type="ECO:0000313" key="2">
    <source>
        <dbReference type="Proteomes" id="UP000324800"/>
    </source>
</evidence>